<evidence type="ECO:0000313" key="5">
    <source>
        <dbReference type="Proteomes" id="UP001165685"/>
    </source>
</evidence>
<comment type="caution">
    <text evidence="4">The sequence shown here is derived from an EMBL/GenBank/DDBJ whole genome shotgun (WGS) entry which is preliminary data.</text>
</comment>
<evidence type="ECO:0000256" key="2">
    <source>
        <dbReference type="SAM" id="Phobius"/>
    </source>
</evidence>
<protein>
    <recommendedName>
        <fullName evidence="6">DUF11 domain-containing protein</fullName>
    </recommendedName>
</protein>
<accession>A0ABT4TV32</accession>
<reference evidence="4" key="1">
    <citation type="submission" date="2023-01" db="EMBL/GenBank/DDBJ databases">
        <title>Draft genome sequence of Nocardiopsis sp. LSu2-4 isolated from halophytes.</title>
        <authorList>
            <person name="Duangmal K."/>
            <person name="Chantavorakit T."/>
        </authorList>
    </citation>
    <scope>NUCLEOTIDE SEQUENCE</scope>
    <source>
        <strain evidence="4">LSu2-4</strain>
    </source>
</reference>
<keyword evidence="2" id="KW-0472">Membrane</keyword>
<dbReference type="RefSeq" id="WP_270680605.1">
    <property type="nucleotide sequence ID" value="NZ_JAQFWP010000068.1"/>
</dbReference>
<proteinExistence type="predicted"/>
<evidence type="ECO:0008006" key="6">
    <source>
        <dbReference type="Google" id="ProtNLM"/>
    </source>
</evidence>
<dbReference type="Proteomes" id="UP001165685">
    <property type="component" value="Unassembled WGS sequence"/>
</dbReference>
<organism evidence="4 5">
    <name type="scientific">Nocardiopsis suaedae</name>
    <dbReference type="NCBI Taxonomy" id="3018444"/>
    <lineage>
        <taxon>Bacteria</taxon>
        <taxon>Bacillati</taxon>
        <taxon>Actinomycetota</taxon>
        <taxon>Actinomycetes</taxon>
        <taxon>Streptosporangiales</taxon>
        <taxon>Nocardiopsidaceae</taxon>
        <taxon>Nocardiopsis</taxon>
    </lineage>
</organism>
<keyword evidence="2" id="KW-0812">Transmembrane</keyword>
<keyword evidence="2" id="KW-1133">Transmembrane helix</keyword>
<feature type="transmembrane region" description="Helical" evidence="2">
    <location>
        <begin position="205"/>
        <end position="222"/>
    </location>
</feature>
<sequence length="227" mass="23142">MRRWVPVAAAAALLWGTGAGAVGAAFADGGDGAGGTNGGKDDDTAESPHPDGVPALSIEVTDGLDGMEPGDVTEYTVTLRNDGEEKLDGIFLSQGIPPEMELVETDGERYGKPGGALEDLAVWTVDLKPGESATGRTKARLADPGEKVWRVAATACAQESEDSPPVVCATDANLIPRTPEPSGSASPAAASAAAESDGPIGRTEGAALTGLVVGAGVVYFLWRWRRA</sequence>
<feature type="signal peptide" evidence="3">
    <location>
        <begin position="1"/>
        <end position="21"/>
    </location>
</feature>
<feature type="region of interest" description="Disordered" evidence="1">
    <location>
        <begin position="33"/>
        <end position="55"/>
    </location>
</feature>
<evidence type="ECO:0000256" key="3">
    <source>
        <dbReference type="SAM" id="SignalP"/>
    </source>
</evidence>
<feature type="compositionally biased region" description="Low complexity" evidence="1">
    <location>
        <begin position="180"/>
        <end position="198"/>
    </location>
</feature>
<evidence type="ECO:0000313" key="4">
    <source>
        <dbReference type="EMBL" id="MDA2807987.1"/>
    </source>
</evidence>
<gene>
    <name evidence="4" type="ORF">O4U47_25975</name>
</gene>
<feature type="compositionally biased region" description="Basic and acidic residues" evidence="1">
    <location>
        <begin position="39"/>
        <end position="49"/>
    </location>
</feature>
<keyword evidence="3" id="KW-0732">Signal</keyword>
<name>A0ABT4TV32_9ACTN</name>
<dbReference type="EMBL" id="JAQFWP010000068">
    <property type="protein sequence ID" value="MDA2807987.1"/>
    <property type="molecule type" value="Genomic_DNA"/>
</dbReference>
<evidence type="ECO:0000256" key="1">
    <source>
        <dbReference type="SAM" id="MobiDB-lite"/>
    </source>
</evidence>
<feature type="region of interest" description="Disordered" evidence="1">
    <location>
        <begin position="173"/>
        <end position="198"/>
    </location>
</feature>
<feature type="chain" id="PRO_5046743053" description="DUF11 domain-containing protein" evidence="3">
    <location>
        <begin position="22"/>
        <end position="227"/>
    </location>
</feature>
<keyword evidence="5" id="KW-1185">Reference proteome</keyword>